<keyword evidence="2" id="KW-0802">TPR repeat</keyword>
<dbReference type="InterPro" id="IPR001054">
    <property type="entry name" value="A/G_cyclase"/>
</dbReference>
<evidence type="ECO:0000259" key="4">
    <source>
        <dbReference type="PROSITE" id="PS50113"/>
    </source>
</evidence>
<accession>A0A951PPN3</accession>
<dbReference type="PROSITE" id="PS50125">
    <property type="entry name" value="GUANYLATE_CYCLASE_2"/>
    <property type="match status" value="1"/>
</dbReference>
<dbReference type="Pfam" id="PF00211">
    <property type="entry name" value="Guanylate_cyc"/>
    <property type="match status" value="1"/>
</dbReference>
<dbReference type="PROSITE" id="PS50005">
    <property type="entry name" value="TPR"/>
    <property type="match status" value="1"/>
</dbReference>
<dbReference type="EMBL" id="JAHHIF010000025">
    <property type="protein sequence ID" value="MBW4546444.1"/>
    <property type="molecule type" value="Genomic_DNA"/>
</dbReference>
<dbReference type="SMART" id="SM00044">
    <property type="entry name" value="CYCc"/>
    <property type="match status" value="1"/>
</dbReference>
<keyword evidence="3" id="KW-0175">Coiled coil</keyword>
<dbReference type="InterPro" id="IPR029787">
    <property type="entry name" value="Nucleotide_cyclase"/>
</dbReference>
<feature type="domain" description="PAC" evidence="4">
    <location>
        <begin position="202"/>
        <end position="254"/>
    </location>
</feature>
<comment type="caution">
    <text evidence="6">The sequence shown here is derived from an EMBL/GenBank/DDBJ whole genome shotgun (WGS) entry which is preliminary data.</text>
</comment>
<dbReference type="SUPFAM" id="SSF55073">
    <property type="entry name" value="Nucleotide cyclase"/>
    <property type="match status" value="1"/>
</dbReference>
<evidence type="ECO:0000259" key="5">
    <source>
        <dbReference type="PROSITE" id="PS50125"/>
    </source>
</evidence>
<dbReference type="InterPro" id="IPR013656">
    <property type="entry name" value="PAS_4"/>
</dbReference>
<dbReference type="GO" id="GO:0004016">
    <property type="term" value="F:adenylate cyclase activity"/>
    <property type="evidence" value="ECO:0007669"/>
    <property type="project" value="UniProtKB-ARBA"/>
</dbReference>
<dbReference type="InterPro" id="IPR000700">
    <property type="entry name" value="PAS-assoc_C"/>
</dbReference>
<evidence type="ECO:0000256" key="1">
    <source>
        <dbReference type="ARBA" id="ARBA00005381"/>
    </source>
</evidence>
<proteinExistence type="inferred from homology"/>
<evidence type="ECO:0000313" key="7">
    <source>
        <dbReference type="Proteomes" id="UP000753908"/>
    </source>
</evidence>
<organism evidence="6 7">
    <name type="scientific">Symplocastrum torsivum CPER-KK1</name>
    <dbReference type="NCBI Taxonomy" id="450513"/>
    <lineage>
        <taxon>Bacteria</taxon>
        <taxon>Bacillati</taxon>
        <taxon>Cyanobacteriota</taxon>
        <taxon>Cyanophyceae</taxon>
        <taxon>Oscillatoriophycideae</taxon>
        <taxon>Oscillatoriales</taxon>
        <taxon>Microcoleaceae</taxon>
        <taxon>Symplocastrum</taxon>
    </lineage>
</organism>
<dbReference type="GO" id="GO:0006171">
    <property type="term" value="P:cAMP biosynthetic process"/>
    <property type="evidence" value="ECO:0007669"/>
    <property type="project" value="TreeGrafter"/>
</dbReference>
<reference evidence="6" key="2">
    <citation type="journal article" date="2022" name="Microbiol. Resour. Announc.">
        <title>Metagenome Sequencing to Explore Phylogenomics of Terrestrial Cyanobacteria.</title>
        <authorList>
            <person name="Ward R.D."/>
            <person name="Stajich J.E."/>
            <person name="Johansen J.R."/>
            <person name="Huntemann M."/>
            <person name="Clum A."/>
            <person name="Foster B."/>
            <person name="Foster B."/>
            <person name="Roux S."/>
            <person name="Palaniappan K."/>
            <person name="Varghese N."/>
            <person name="Mukherjee S."/>
            <person name="Reddy T.B.K."/>
            <person name="Daum C."/>
            <person name="Copeland A."/>
            <person name="Chen I.A."/>
            <person name="Ivanova N.N."/>
            <person name="Kyrpides N.C."/>
            <person name="Shapiro N."/>
            <person name="Eloe-Fadrosh E.A."/>
            <person name="Pietrasiak N."/>
        </authorList>
    </citation>
    <scope>NUCLEOTIDE SEQUENCE</scope>
    <source>
        <strain evidence="6">CPER-KK1</strain>
    </source>
</reference>
<name>A0A951PPN3_9CYAN</name>
<comment type="similarity">
    <text evidence="1">Belongs to the adenylyl cyclase class-3 family.</text>
</comment>
<feature type="repeat" description="TPR" evidence="2">
    <location>
        <begin position="486"/>
        <end position="519"/>
    </location>
</feature>
<dbReference type="Pfam" id="PF08448">
    <property type="entry name" value="PAS_4"/>
    <property type="match status" value="1"/>
</dbReference>
<feature type="domain" description="Guanylate cyclase" evidence="5">
    <location>
        <begin position="297"/>
        <end position="423"/>
    </location>
</feature>
<dbReference type="GO" id="GO:0035556">
    <property type="term" value="P:intracellular signal transduction"/>
    <property type="evidence" value="ECO:0007669"/>
    <property type="project" value="InterPro"/>
</dbReference>
<dbReference type="SUPFAM" id="SSF55785">
    <property type="entry name" value="PYP-like sensor domain (PAS domain)"/>
    <property type="match status" value="1"/>
</dbReference>
<dbReference type="InterPro" id="IPR050697">
    <property type="entry name" value="Adenylyl/Guanylyl_Cyclase_3/4"/>
</dbReference>
<dbReference type="Proteomes" id="UP000753908">
    <property type="component" value="Unassembled WGS sequence"/>
</dbReference>
<sequence>MTMQAQQVSTQQLILEIERLRQEVKDLKQDKTDLEILLETTTAHADAIEAQLHQSNQQLQAEIVERQRAQAVLQALASELQSLVTDITRDKADLEILLETATEHGDAVEDLLYNSAQDMACKGEKKLKKFLEAMPVGVGVLDANGKPYYGNQMAQQLLCQGRAPFVSAEELPEAFQIYVAGTNTLYPSDQLPGMRALKGENATADNLEIHRGDKVIPIESWGTPIFDDKGNVIYSIIAFQDITERKRAEAESQNFTHELFALNEAYERFVPRQFLQLLNKESIVDVQFGDQVQKEMSILFSDIRDFTMLSESMTPQENFKFINAYLSRMEPAIIENQGFIDKYIGDEIMALFSGGADSAVKAGIAMLQTLTEYNQHRAKQGYVPLQIGIGINTGSLMLGTVGGESRMDSTVIGDAVNLASRMEELTKNYGVSLLISHHTFLQLQDYNQYNFRFIDRLKVKGKSAAVSVYEIFDADPLEVREGKLATKQEFEKGLLLYNLGSFSEAVHLFKDCLRINPKDTVAQIYLKRCQKFLF</sequence>
<dbReference type="SUPFAM" id="SSF48452">
    <property type="entry name" value="TPR-like"/>
    <property type="match status" value="1"/>
</dbReference>
<dbReference type="PANTHER" id="PTHR43081:SF1">
    <property type="entry name" value="ADENYLATE CYCLASE, TERMINAL-DIFFERENTIATION SPECIFIC"/>
    <property type="match status" value="1"/>
</dbReference>
<evidence type="ECO:0000256" key="3">
    <source>
        <dbReference type="SAM" id="Coils"/>
    </source>
</evidence>
<dbReference type="InterPro" id="IPR035965">
    <property type="entry name" value="PAS-like_dom_sf"/>
</dbReference>
<evidence type="ECO:0000256" key="2">
    <source>
        <dbReference type="PROSITE-ProRule" id="PRU00339"/>
    </source>
</evidence>
<dbReference type="Gene3D" id="3.30.70.1230">
    <property type="entry name" value="Nucleotide cyclase"/>
    <property type="match status" value="1"/>
</dbReference>
<evidence type="ECO:0000313" key="6">
    <source>
        <dbReference type="EMBL" id="MBW4546444.1"/>
    </source>
</evidence>
<dbReference type="InterPro" id="IPR019734">
    <property type="entry name" value="TPR_rpt"/>
</dbReference>
<protein>
    <submittedName>
        <fullName evidence="6">PAS domain-containing protein</fullName>
    </submittedName>
</protein>
<dbReference type="PROSITE" id="PS50113">
    <property type="entry name" value="PAC"/>
    <property type="match status" value="1"/>
</dbReference>
<dbReference type="InterPro" id="IPR011990">
    <property type="entry name" value="TPR-like_helical_dom_sf"/>
</dbReference>
<dbReference type="PANTHER" id="PTHR43081">
    <property type="entry name" value="ADENYLATE CYCLASE, TERMINAL-DIFFERENTIATION SPECIFIC-RELATED"/>
    <property type="match status" value="1"/>
</dbReference>
<dbReference type="Gene3D" id="3.30.450.20">
    <property type="entry name" value="PAS domain"/>
    <property type="match status" value="1"/>
</dbReference>
<dbReference type="CDD" id="cd07302">
    <property type="entry name" value="CHD"/>
    <property type="match status" value="1"/>
</dbReference>
<feature type="coiled-coil region" evidence="3">
    <location>
        <begin position="3"/>
        <end position="37"/>
    </location>
</feature>
<gene>
    <name evidence="6" type="ORF">KME25_18650</name>
</gene>
<reference evidence="6" key="1">
    <citation type="submission" date="2021-05" db="EMBL/GenBank/DDBJ databases">
        <authorList>
            <person name="Pietrasiak N."/>
            <person name="Ward R."/>
            <person name="Stajich J.E."/>
            <person name="Kurbessoian T."/>
        </authorList>
    </citation>
    <scope>NUCLEOTIDE SEQUENCE</scope>
    <source>
        <strain evidence="6">CPER-KK1</strain>
    </source>
</reference>
<dbReference type="AlphaFoldDB" id="A0A951PPN3"/>